<protein>
    <recommendedName>
        <fullName evidence="4">MIP18 family-like domain-containing protein</fullName>
    </recommendedName>
</protein>
<gene>
    <name evidence="5" type="ORF">Bathy08g01780</name>
</gene>
<sequence length="198" mass="22180">MNAGGGGFGGASVVQHEQHEHQYDNANPFSLVNNTNNKNNNTKSSVSVSRSLREWKREKERDVMKSNEILRDPIDAREIFSHIKDINDPEHPYSLEQLAVVSEENVKVEDELSRVTVFFTPTVEHCSMATLIGLSIRVKLMRVLPKRFKVDVKVSKGSHASEAQVNKQLQDKERVAAALENGNLLEKVELTLSGKTAM</sequence>
<dbReference type="GO" id="GO:0007059">
    <property type="term" value="P:chromosome segregation"/>
    <property type="evidence" value="ECO:0007669"/>
    <property type="project" value="UniProtKB-KW"/>
</dbReference>
<dbReference type="OrthoDB" id="2746at2759"/>
<dbReference type="GO" id="GO:0051604">
    <property type="term" value="P:protein maturation"/>
    <property type="evidence" value="ECO:0007669"/>
    <property type="project" value="InterPro"/>
</dbReference>
<evidence type="ECO:0000256" key="3">
    <source>
        <dbReference type="SAM" id="MobiDB-lite"/>
    </source>
</evidence>
<dbReference type="GO" id="GO:1990229">
    <property type="term" value="C:iron-sulfur cluster assembly complex"/>
    <property type="evidence" value="ECO:0007669"/>
    <property type="project" value="UniProtKB-ARBA"/>
</dbReference>
<dbReference type="GO" id="GO:0140535">
    <property type="term" value="C:intracellular protein-containing complex"/>
    <property type="evidence" value="ECO:0007669"/>
    <property type="project" value="UniProtKB-ARBA"/>
</dbReference>
<dbReference type="AlphaFoldDB" id="K8EI89"/>
<dbReference type="RefSeq" id="XP_007511613.1">
    <property type="nucleotide sequence ID" value="XM_007511551.1"/>
</dbReference>
<dbReference type="Gene3D" id="6.10.250.1280">
    <property type="match status" value="1"/>
</dbReference>
<dbReference type="FunFam" id="3.30.300.130:FF:000005">
    <property type="entry name" value="Mitotic spindle-associated mmxd complex subunit"/>
    <property type="match status" value="1"/>
</dbReference>
<dbReference type="PANTHER" id="PTHR12377">
    <property type="entry name" value="CYTOSOLIC IRON-SULFUR ASSEMBLY COMPONENT 2B-RELATED"/>
    <property type="match status" value="1"/>
</dbReference>
<dbReference type="InterPro" id="IPR034904">
    <property type="entry name" value="FSCA_dom_sf"/>
</dbReference>
<dbReference type="STRING" id="41875.K8EI89"/>
<comment type="similarity">
    <text evidence="1">Belongs to the MIP18 family.</text>
</comment>
<feature type="region of interest" description="Disordered" evidence="3">
    <location>
        <begin position="30"/>
        <end position="51"/>
    </location>
</feature>
<dbReference type="EMBL" id="FO082271">
    <property type="protein sequence ID" value="CCO17734.1"/>
    <property type="molecule type" value="Genomic_DNA"/>
</dbReference>
<evidence type="ECO:0000256" key="2">
    <source>
        <dbReference type="ARBA" id="ARBA00022829"/>
    </source>
</evidence>
<keyword evidence="2" id="KW-0159">Chromosome partition</keyword>
<keyword evidence="6" id="KW-1185">Reference proteome</keyword>
<feature type="domain" description="MIP18 family-like" evidence="4">
    <location>
        <begin position="78"/>
        <end position="154"/>
    </location>
</feature>
<feature type="compositionally biased region" description="Low complexity" evidence="3">
    <location>
        <begin position="30"/>
        <end position="50"/>
    </location>
</feature>
<proteinExistence type="inferred from homology"/>
<accession>K8EI89</accession>
<dbReference type="SUPFAM" id="SSF117916">
    <property type="entry name" value="Fe-S cluster assembly (FSCA) domain-like"/>
    <property type="match status" value="1"/>
</dbReference>
<dbReference type="Proteomes" id="UP000198341">
    <property type="component" value="Chromosome 8"/>
</dbReference>
<dbReference type="GeneID" id="19014157"/>
<dbReference type="InterPro" id="IPR039796">
    <property type="entry name" value="MIP18"/>
</dbReference>
<reference evidence="5 6" key="1">
    <citation type="submission" date="2011-10" db="EMBL/GenBank/DDBJ databases">
        <authorList>
            <person name="Genoscope - CEA"/>
        </authorList>
    </citation>
    <scope>NUCLEOTIDE SEQUENCE [LARGE SCALE GENOMIC DNA]</scope>
    <source>
        <strain evidence="5 6">RCC 1105</strain>
    </source>
</reference>
<dbReference type="Gene3D" id="3.30.300.130">
    <property type="entry name" value="Fe-S cluster assembly (FSCA)"/>
    <property type="match status" value="1"/>
</dbReference>
<name>K8EI89_9CHLO</name>
<evidence type="ECO:0000259" key="4">
    <source>
        <dbReference type="Pfam" id="PF01883"/>
    </source>
</evidence>
<dbReference type="PANTHER" id="PTHR12377:SF0">
    <property type="entry name" value="CYTOSOLIC IRON-SULFUR ASSEMBLY COMPONENT 2B"/>
    <property type="match status" value="1"/>
</dbReference>
<evidence type="ECO:0000256" key="1">
    <source>
        <dbReference type="ARBA" id="ARBA00010381"/>
    </source>
</evidence>
<dbReference type="Pfam" id="PF01883">
    <property type="entry name" value="FeS_assembly_P"/>
    <property type="match status" value="1"/>
</dbReference>
<evidence type="ECO:0000313" key="6">
    <source>
        <dbReference type="Proteomes" id="UP000198341"/>
    </source>
</evidence>
<organism evidence="5 6">
    <name type="scientific">Bathycoccus prasinos</name>
    <dbReference type="NCBI Taxonomy" id="41875"/>
    <lineage>
        <taxon>Eukaryota</taxon>
        <taxon>Viridiplantae</taxon>
        <taxon>Chlorophyta</taxon>
        <taxon>Mamiellophyceae</taxon>
        <taxon>Mamiellales</taxon>
        <taxon>Bathycoccaceae</taxon>
        <taxon>Bathycoccus</taxon>
    </lineage>
</organism>
<dbReference type="eggNOG" id="KOG3381">
    <property type="taxonomic scope" value="Eukaryota"/>
</dbReference>
<evidence type="ECO:0000313" key="5">
    <source>
        <dbReference type="EMBL" id="CCO17734.1"/>
    </source>
</evidence>
<dbReference type="KEGG" id="bpg:Bathy08g01780"/>
<dbReference type="InterPro" id="IPR002744">
    <property type="entry name" value="MIP18-like"/>
</dbReference>